<comment type="similarity">
    <text evidence="1">Belongs to the nitroreductase family.</text>
</comment>
<proteinExistence type="inferred from homology"/>
<gene>
    <name evidence="4" type="ORF">EHV23_04440</name>
</gene>
<evidence type="ECO:0000313" key="5">
    <source>
        <dbReference type="Proteomes" id="UP000270261"/>
    </source>
</evidence>
<dbReference type="InterPro" id="IPR029479">
    <property type="entry name" value="Nitroreductase"/>
</dbReference>
<dbReference type="RefSeq" id="WP_125094879.1">
    <property type="nucleotide sequence ID" value="NZ_RRUE01000001.1"/>
</dbReference>
<keyword evidence="5" id="KW-1185">Reference proteome</keyword>
<dbReference type="EMBL" id="RRUE01000001">
    <property type="protein sequence ID" value="RRN45450.1"/>
    <property type="molecule type" value="Genomic_DNA"/>
</dbReference>
<evidence type="ECO:0000259" key="3">
    <source>
        <dbReference type="Pfam" id="PF00881"/>
    </source>
</evidence>
<sequence length="205" mass="21924">MNNAIRETLVSRVSANRFVPGQTLDEHTIQELVAQATRAPTAWNLQNWRFVAVQSQDAKTRLRDAAFGQQKIVDAAVAFVICGMLDDAPKLAARLQPSVDAGLLPADVAAAWAEHARAGHMHNSSARRDEAIRSASLAGMALMLAAHGMGLDSCPMSGFDAHQVREALGLADDALPVLIVAVGRATADQGPQKHRRPVAEVLQIL</sequence>
<dbReference type="SUPFAM" id="SSF55469">
    <property type="entry name" value="FMN-dependent nitroreductase-like"/>
    <property type="match status" value="1"/>
</dbReference>
<evidence type="ECO:0000256" key="2">
    <source>
        <dbReference type="ARBA" id="ARBA00023002"/>
    </source>
</evidence>
<feature type="domain" description="Nitroreductase" evidence="3">
    <location>
        <begin position="11"/>
        <end position="184"/>
    </location>
</feature>
<reference evidence="4 5" key="1">
    <citation type="submission" date="2018-11" db="EMBL/GenBank/DDBJ databases">
        <title>Genome sequencing of Lautropia sp. KCOM 2505 (= ChDC F240).</title>
        <authorList>
            <person name="Kook J.-K."/>
            <person name="Park S.-N."/>
            <person name="Lim Y.K."/>
        </authorList>
    </citation>
    <scope>NUCLEOTIDE SEQUENCE [LARGE SCALE GENOMIC DNA]</scope>
    <source>
        <strain evidence="4 5">KCOM 2505</strain>
    </source>
</reference>
<evidence type="ECO:0000313" key="4">
    <source>
        <dbReference type="EMBL" id="RRN45450.1"/>
    </source>
</evidence>
<dbReference type="OrthoDB" id="9809288at2"/>
<organism evidence="4 5">
    <name type="scientific">Lautropia dentalis</name>
    <dbReference type="NCBI Taxonomy" id="2490857"/>
    <lineage>
        <taxon>Bacteria</taxon>
        <taxon>Pseudomonadati</taxon>
        <taxon>Pseudomonadota</taxon>
        <taxon>Betaproteobacteria</taxon>
        <taxon>Burkholderiales</taxon>
        <taxon>Burkholderiaceae</taxon>
        <taxon>Lautropia</taxon>
    </lineage>
</organism>
<protein>
    <submittedName>
        <fullName evidence="4">Nitroreductase family protein</fullName>
    </submittedName>
</protein>
<comment type="caution">
    <text evidence="4">The sequence shown here is derived from an EMBL/GenBank/DDBJ whole genome shotgun (WGS) entry which is preliminary data.</text>
</comment>
<keyword evidence="2" id="KW-0560">Oxidoreductase</keyword>
<name>A0A3R8LP31_9BURK</name>
<dbReference type="Gene3D" id="3.40.109.10">
    <property type="entry name" value="NADH Oxidase"/>
    <property type="match status" value="1"/>
</dbReference>
<dbReference type="InterPro" id="IPR000415">
    <property type="entry name" value="Nitroreductase-like"/>
</dbReference>
<dbReference type="GO" id="GO:0016491">
    <property type="term" value="F:oxidoreductase activity"/>
    <property type="evidence" value="ECO:0007669"/>
    <property type="project" value="UniProtKB-KW"/>
</dbReference>
<dbReference type="Pfam" id="PF00881">
    <property type="entry name" value="Nitroreductase"/>
    <property type="match status" value="1"/>
</dbReference>
<dbReference type="AlphaFoldDB" id="A0A3R8LP31"/>
<evidence type="ECO:0000256" key="1">
    <source>
        <dbReference type="ARBA" id="ARBA00007118"/>
    </source>
</evidence>
<accession>A0A3R8LP31</accession>
<dbReference type="Proteomes" id="UP000270261">
    <property type="component" value="Unassembled WGS sequence"/>
</dbReference>
<dbReference type="PANTHER" id="PTHR43673">
    <property type="entry name" value="NAD(P)H NITROREDUCTASE YDGI-RELATED"/>
    <property type="match status" value="1"/>
</dbReference>